<comment type="function">
    <text evidence="9">Site-specific tyrosine recombinase, which acts by catalyzing the cutting and rejoining of the recombining DNA molecules. The XerC-XerD complex is essential to convert dimers of the bacterial chromosome into monomers to permit their segregation at cell division. It also contributes to the segregational stability of plasmids.</text>
</comment>
<dbReference type="InterPro" id="IPR010998">
    <property type="entry name" value="Integrase_recombinase_N"/>
</dbReference>
<keyword evidence="2 9" id="KW-0963">Cytoplasm</keyword>
<feature type="domain" description="Tyr recombinase" evidence="10">
    <location>
        <begin position="124"/>
        <end position="308"/>
    </location>
</feature>
<keyword evidence="3 9" id="KW-0132">Cell division</keyword>
<protein>
    <recommendedName>
        <fullName evidence="9">Tyrosine recombinase XerC</fullName>
    </recommendedName>
</protein>
<feature type="active site" evidence="9">
    <location>
        <position position="260"/>
    </location>
</feature>
<dbReference type="PANTHER" id="PTHR30349:SF81">
    <property type="entry name" value="TYROSINE RECOMBINASE XERC"/>
    <property type="match status" value="1"/>
</dbReference>
<evidence type="ECO:0000259" key="11">
    <source>
        <dbReference type="PROSITE" id="PS51900"/>
    </source>
</evidence>
<evidence type="ECO:0000256" key="4">
    <source>
        <dbReference type="ARBA" id="ARBA00022829"/>
    </source>
</evidence>
<dbReference type="InterPro" id="IPR023009">
    <property type="entry name" value="Tyrosine_recombinase_XerC/XerD"/>
</dbReference>
<sequence>MTNAANAASTANAANAASAANSALVRDWITHLRIERGVSPHTISNYTRDITRYCEWLGPTPLGEVTTDTIEKYLIHLQEVRSLSRSSAARHLAAIRGLHAFGVEEKRLENNVARGVPVPARSASIPKALTVDEVTALIEAIPNGEAATAIQLRDRALVEMLYSTGARITELLDLDVDDVDSDDQTVIVHGKGNKERLVPLGSYALAALEAYVVRARPSLNKKGIAALFVNNRGARMVRQSGFKVVSEAAEAAGLGAVSPHSLRHSFATHLLDGGADVRTVQELLGHVDVSTTQIYTKVTAQHLQSTMAATHPRA</sequence>
<dbReference type="GO" id="GO:0005737">
    <property type="term" value="C:cytoplasm"/>
    <property type="evidence" value="ECO:0007669"/>
    <property type="project" value="UniProtKB-SubCell"/>
</dbReference>
<dbReference type="NCBIfam" id="NF001399">
    <property type="entry name" value="PRK00283.1"/>
    <property type="match status" value="1"/>
</dbReference>
<dbReference type="InterPro" id="IPR050090">
    <property type="entry name" value="Tyrosine_recombinase_XerCD"/>
</dbReference>
<comment type="subcellular location">
    <subcellularLocation>
        <location evidence="1 9">Cytoplasm</location>
    </subcellularLocation>
</comment>
<evidence type="ECO:0000256" key="8">
    <source>
        <dbReference type="ARBA" id="ARBA00023306"/>
    </source>
</evidence>
<feature type="active site" evidence="9">
    <location>
        <position position="286"/>
    </location>
</feature>
<evidence type="ECO:0000313" key="13">
    <source>
        <dbReference type="Proteomes" id="UP000285278"/>
    </source>
</evidence>
<evidence type="ECO:0000256" key="9">
    <source>
        <dbReference type="HAMAP-Rule" id="MF_01808"/>
    </source>
</evidence>
<evidence type="ECO:0000256" key="1">
    <source>
        <dbReference type="ARBA" id="ARBA00004496"/>
    </source>
</evidence>
<feature type="domain" description="Core-binding (CB)" evidence="11">
    <location>
        <begin position="19"/>
        <end position="103"/>
    </location>
</feature>
<dbReference type="AlphaFoldDB" id="A0A418Q4L3"/>
<evidence type="ECO:0000256" key="3">
    <source>
        <dbReference type="ARBA" id="ARBA00022618"/>
    </source>
</evidence>
<dbReference type="Pfam" id="PF00589">
    <property type="entry name" value="Phage_integrase"/>
    <property type="match status" value="1"/>
</dbReference>
<dbReference type="Gene3D" id="1.10.443.10">
    <property type="entry name" value="Intergrase catalytic core"/>
    <property type="match status" value="1"/>
</dbReference>
<dbReference type="STRING" id="1451189.CFAL_04995"/>
<dbReference type="GO" id="GO:0051301">
    <property type="term" value="P:cell division"/>
    <property type="evidence" value="ECO:0007669"/>
    <property type="project" value="UniProtKB-KW"/>
</dbReference>
<dbReference type="Pfam" id="PF02899">
    <property type="entry name" value="Phage_int_SAM_1"/>
    <property type="match status" value="1"/>
</dbReference>
<dbReference type="Gene3D" id="1.10.150.130">
    <property type="match status" value="1"/>
</dbReference>
<dbReference type="PANTHER" id="PTHR30349">
    <property type="entry name" value="PHAGE INTEGRASE-RELATED"/>
    <property type="match status" value="1"/>
</dbReference>
<dbReference type="OrthoDB" id="9801717at2"/>
<dbReference type="InterPro" id="IPR004107">
    <property type="entry name" value="Integrase_SAM-like_N"/>
</dbReference>
<feature type="active site" description="O-(3'-phospho-DNA)-tyrosine intermediate" evidence="9">
    <location>
        <position position="295"/>
    </location>
</feature>
<name>A0A418Q4L3_9CORY</name>
<dbReference type="GO" id="GO:0006313">
    <property type="term" value="P:DNA transposition"/>
    <property type="evidence" value="ECO:0007669"/>
    <property type="project" value="UniProtKB-UniRule"/>
</dbReference>
<proteinExistence type="inferred from homology"/>
<keyword evidence="13" id="KW-1185">Reference proteome</keyword>
<evidence type="ECO:0000256" key="6">
    <source>
        <dbReference type="ARBA" id="ARBA00023125"/>
    </source>
</evidence>
<evidence type="ECO:0000259" key="10">
    <source>
        <dbReference type="PROSITE" id="PS51898"/>
    </source>
</evidence>
<dbReference type="InterPro" id="IPR002104">
    <property type="entry name" value="Integrase_catalytic"/>
</dbReference>
<comment type="caution">
    <text evidence="12">The sequence shown here is derived from an EMBL/GenBank/DDBJ whole genome shotgun (WGS) entry which is preliminary data.</text>
</comment>
<dbReference type="PROSITE" id="PS51900">
    <property type="entry name" value="CB"/>
    <property type="match status" value="1"/>
</dbReference>
<dbReference type="PROSITE" id="PS51898">
    <property type="entry name" value="TYR_RECOMBINASE"/>
    <property type="match status" value="1"/>
</dbReference>
<dbReference type="InterPro" id="IPR044068">
    <property type="entry name" value="CB"/>
</dbReference>
<feature type="active site" evidence="9">
    <location>
        <position position="263"/>
    </location>
</feature>
<dbReference type="HAMAP" id="MF_01808">
    <property type="entry name" value="Recomb_XerC_XerD"/>
    <property type="match status" value="1"/>
</dbReference>
<keyword evidence="8 9" id="KW-0131">Cell cycle</keyword>
<comment type="similarity">
    <text evidence="9">Belongs to the 'phage' integrase family. XerC subfamily.</text>
</comment>
<reference evidence="12 13" key="1">
    <citation type="submission" date="2018-09" db="EMBL/GenBank/DDBJ databases">
        <title>Optimization and identification of Corynebacterium falsenii FN1-14 from fish paste.</title>
        <authorList>
            <person name="Daroonpunt R."/>
            <person name="Tanasupawat S."/>
        </authorList>
    </citation>
    <scope>NUCLEOTIDE SEQUENCE [LARGE SCALE GENOMIC DNA]</scope>
    <source>
        <strain evidence="12 13">FN1-14</strain>
    </source>
</reference>
<dbReference type="GO" id="GO:0009037">
    <property type="term" value="F:tyrosine-based site-specific recombinase activity"/>
    <property type="evidence" value="ECO:0007669"/>
    <property type="project" value="UniProtKB-UniRule"/>
</dbReference>
<dbReference type="RefSeq" id="WP_119665350.1">
    <property type="nucleotide sequence ID" value="NZ_QXJK01000019.1"/>
</dbReference>
<keyword evidence="4 9" id="KW-0159">Chromosome partition</keyword>
<keyword evidence="7 9" id="KW-0233">DNA recombination</keyword>
<comment type="subunit">
    <text evidence="9">Forms a cyclic heterotetrameric complex composed of two molecules of XerC and two molecules of XerD.</text>
</comment>
<dbReference type="InterPro" id="IPR011010">
    <property type="entry name" value="DNA_brk_join_enz"/>
</dbReference>
<feature type="active site" evidence="9">
    <location>
        <position position="167"/>
    </location>
</feature>
<evidence type="ECO:0000256" key="5">
    <source>
        <dbReference type="ARBA" id="ARBA00022908"/>
    </source>
</evidence>
<keyword evidence="6 9" id="KW-0238">DNA-binding</keyword>
<keyword evidence="5 9" id="KW-0229">DNA integration</keyword>
<evidence type="ECO:0000313" key="12">
    <source>
        <dbReference type="EMBL" id="RIX33248.1"/>
    </source>
</evidence>
<accession>A0A418Q4L3</accession>
<dbReference type="EMBL" id="QXJK01000019">
    <property type="protein sequence ID" value="RIX33248.1"/>
    <property type="molecule type" value="Genomic_DNA"/>
</dbReference>
<evidence type="ECO:0000256" key="7">
    <source>
        <dbReference type="ARBA" id="ARBA00023172"/>
    </source>
</evidence>
<gene>
    <name evidence="9" type="primary">xerC</name>
    <name evidence="12" type="ORF">D3M95_10890</name>
</gene>
<dbReference type="GO" id="GO:0007059">
    <property type="term" value="P:chromosome segregation"/>
    <property type="evidence" value="ECO:0007669"/>
    <property type="project" value="UniProtKB-UniRule"/>
</dbReference>
<dbReference type="Proteomes" id="UP000285278">
    <property type="component" value="Unassembled WGS sequence"/>
</dbReference>
<dbReference type="GO" id="GO:0003677">
    <property type="term" value="F:DNA binding"/>
    <property type="evidence" value="ECO:0007669"/>
    <property type="project" value="UniProtKB-UniRule"/>
</dbReference>
<dbReference type="InterPro" id="IPR013762">
    <property type="entry name" value="Integrase-like_cat_sf"/>
</dbReference>
<feature type="active site" evidence="9">
    <location>
        <position position="191"/>
    </location>
</feature>
<evidence type="ECO:0000256" key="2">
    <source>
        <dbReference type="ARBA" id="ARBA00022490"/>
    </source>
</evidence>
<organism evidence="12 13">
    <name type="scientific">Corynebacterium falsenii</name>
    <dbReference type="NCBI Taxonomy" id="108486"/>
    <lineage>
        <taxon>Bacteria</taxon>
        <taxon>Bacillati</taxon>
        <taxon>Actinomycetota</taxon>
        <taxon>Actinomycetes</taxon>
        <taxon>Mycobacteriales</taxon>
        <taxon>Corynebacteriaceae</taxon>
        <taxon>Corynebacterium</taxon>
    </lineage>
</organism>
<dbReference type="SUPFAM" id="SSF56349">
    <property type="entry name" value="DNA breaking-rejoining enzymes"/>
    <property type="match status" value="1"/>
</dbReference>